<feature type="domain" description="Glyoxalase-like" evidence="1">
    <location>
        <begin position="136"/>
        <end position="243"/>
    </location>
</feature>
<name>A0ABS1BCP3_9MICO</name>
<dbReference type="RefSeq" id="WP_200503263.1">
    <property type="nucleotide sequence ID" value="NZ_JAEDAJ010000008.1"/>
</dbReference>
<dbReference type="Proteomes" id="UP000612352">
    <property type="component" value="Unassembled WGS sequence"/>
</dbReference>
<reference evidence="2 3" key="1">
    <citation type="submission" date="2020-12" db="EMBL/GenBank/DDBJ databases">
        <title>Brachybacterium sp. MASK1Z-5, whole genome shotgun sequence.</title>
        <authorList>
            <person name="Tuo L."/>
        </authorList>
    </citation>
    <scope>NUCLEOTIDE SEQUENCE [LARGE SCALE GENOMIC DNA]</scope>
    <source>
        <strain evidence="2 3">MASK1Z-5</strain>
    </source>
</reference>
<evidence type="ECO:0000313" key="3">
    <source>
        <dbReference type="Proteomes" id="UP000612352"/>
    </source>
</evidence>
<dbReference type="Pfam" id="PF18029">
    <property type="entry name" value="Glyoxalase_6"/>
    <property type="match status" value="2"/>
</dbReference>
<comment type="caution">
    <text evidence="2">The sequence shown here is derived from an EMBL/GenBank/DDBJ whole genome shotgun (WGS) entry which is preliminary data.</text>
</comment>
<dbReference type="PANTHER" id="PTHR35908">
    <property type="entry name" value="HYPOTHETICAL FUSION PROTEIN"/>
    <property type="match status" value="1"/>
</dbReference>
<dbReference type="InterPro" id="IPR029068">
    <property type="entry name" value="Glyas_Bleomycin-R_OHBP_Dase"/>
</dbReference>
<protein>
    <submittedName>
        <fullName evidence="2">VOC family protein</fullName>
    </submittedName>
</protein>
<sequence>MHLENIVIDAVDPHRLGGFWRQLLDAEPLTDGPEGFEMRVHLDPGNGPELGAFLDVCLQPVPVPPTEPLRLHLDLLGGPGQADVVERALALGARHLDIGQRDVPWVVLGDVEGNPFCVMEERAAYRGTGPIAALPLDSADPSRDREFWSWLTRWTPVEGVADASLRHPSRRGPLLEMCAEPAPKRAADGKNRMHLDVRLGAGEDADAVAAGIVARGGAEQHPDWGDLPWRVFTDPSGNEFCVLPAPSGA</sequence>
<dbReference type="SUPFAM" id="SSF54593">
    <property type="entry name" value="Glyoxalase/Bleomycin resistance protein/Dihydroxybiphenyl dioxygenase"/>
    <property type="match status" value="2"/>
</dbReference>
<dbReference type="InterPro" id="IPR041581">
    <property type="entry name" value="Glyoxalase_6"/>
</dbReference>
<evidence type="ECO:0000259" key="1">
    <source>
        <dbReference type="Pfam" id="PF18029"/>
    </source>
</evidence>
<keyword evidence="3" id="KW-1185">Reference proteome</keyword>
<organism evidence="2 3">
    <name type="scientific">Brachybacterium halotolerans</name>
    <dbReference type="NCBI Taxonomy" id="2795215"/>
    <lineage>
        <taxon>Bacteria</taxon>
        <taxon>Bacillati</taxon>
        <taxon>Actinomycetota</taxon>
        <taxon>Actinomycetes</taxon>
        <taxon>Micrococcales</taxon>
        <taxon>Dermabacteraceae</taxon>
        <taxon>Brachybacterium</taxon>
    </lineage>
</organism>
<dbReference type="EMBL" id="JAEDAJ010000008">
    <property type="protein sequence ID" value="MBK0332369.1"/>
    <property type="molecule type" value="Genomic_DNA"/>
</dbReference>
<feature type="domain" description="Glyoxalase-like" evidence="1">
    <location>
        <begin position="6"/>
        <end position="119"/>
    </location>
</feature>
<accession>A0ABS1BCP3</accession>
<dbReference type="Gene3D" id="3.10.180.10">
    <property type="entry name" value="2,3-Dihydroxybiphenyl 1,2-Dioxygenase, domain 1"/>
    <property type="match status" value="2"/>
</dbReference>
<gene>
    <name evidence="2" type="ORF">I8D64_13285</name>
</gene>
<evidence type="ECO:0000313" key="2">
    <source>
        <dbReference type="EMBL" id="MBK0332369.1"/>
    </source>
</evidence>
<proteinExistence type="predicted"/>
<dbReference type="PANTHER" id="PTHR35908:SF1">
    <property type="entry name" value="CONSERVED PROTEIN"/>
    <property type="match status" value="1"/>
</dbReference>